<feature type="domain" description="Cupin type-2" evidence="2">
    <location>
        <begin position="37"/>
        <end position="100"/>
    </location>
</feature>
<evidence type="ECO:0000313" key="3">
    <source>
        <dbReference type="EMBL" id="GCE10321.1"/>
    </source>
</evidence>
<dbReference type="Pfam" id="PF07883">
    <property type="entry name" value="Cupin_2"/>
    <property type="match status" value="1"/>
</dbReference>
<dbReference type="PANTHER" id="PTHR35848">
    <property type="entry name" value="OXALATE-BINDING PROTEIN"/>
    <property type="match status" value="1"/>
</dbReference>
<dbReference type="PANTHER" id="PTHR35848:SF6">
    <property type="entry name" value="CUPIN TYPE-2 DOMAIN-CONTAINING PROTEIN"/>
    <property type="match status" value="1"/>
</dbReference>
<dbReference type="InterPro" id="IPR013096">
    <property type="entry name" value="Cupin_2"/>
</dbReference>
<evidence type="ECO:0000259" key="2">
    <source>
        <dbReference type="Pfam" id="PF07883"/>
    </source>
</evidence>
<reference evidence="4" key="1">
    <citation type="submission" date="2018-12" db="EMBL/GenBank/DDBJ databases">
        <title>Tengunoibacter tsumagoiensis gen. nov., sp. nov., Dictyobacter kobayashii sp. nov., D. alpinus sp. nov., and D. joshuensis sp. nov. and description of Dictyobacteraceae fam. nov. within the order Ktedonobacterales isolated from Tengu-no-mugimeshi.</title>
        <authorList>
            <person name="Wang C.M."/>
            <person name="Zheng Y."/>
            <person name="Sakai Y."/>
            <person name="Toyoda A."/>
            <person name="Minakuchi Y."/>
            <person name="Abe K."/>
            <person name="Yokota A."/>
            <person name="Yabe S."/>
        </authorList>
    </citation>
    <scope>NUCLEOTIDE SEQUENCE [LARGE SCALE GENOMIC DNA]</scope>
    <source>
        <strain evidence="4">Uno3</strain>
    </source>
</reference>
<dbReference type="InterPro" id="IPR051610">
    <property type="entry name" value="GPI/OXD"/>
</dbReference>
<protein>
    <submittedName>
        <fullName evidence="3">Cupin</fullName>
    </submittedName>
</protein>
<comment type="caution">
    <text evidence="3">The sequence shown here is derived from an EMBL/GenBank/DDBJ whole genome shotgun (WGS) entry which is preliminary data.</text>
</comment>
<organism evidence="3 4">
    <name type="scientific">Tengunoibacter tsumagoiensis</name>
    <dbReference type="NCBI Taxonomy" id="2014871"/>
    <lineage>
        <taxon>Bacteria</taxon>
        <taxon>Bacillati</taxon>
        <taxon>Chloroflexota</taxon>
        <taxon>Ktedonobacteria</taxon>
        <taxon>Ktedonobacterales</taxon>
        <taxon>Dictyobacteraceae</taxon>
        <taxon>Tengunoibacter</taxon>
    </lineage>
</organism>
<accession>A0A401ZTX5</accession>
<gene>
    <name evidence="3" type="ORF">KTT_01800</name>
</gene>
<sequence length="113" mass="12705">MNYILSKDELKLNETAYRFQGEDYGDLPFSFFWVFTVPGSGPGLHVHPYEEVFVLQKGQATFTVGEAQLEIQVGQIVIAPPNTPHKFINSGTEPLQLLSIHASKRVIQTFLEP</sequence>
<evidence type="ECO:0000313" key="4">
    <source>
        <dbReference type="Proteomes" id="UP000287352"/>
    </source>
</evidence>
<dbReference type="Proteomes" id="UP000287352">
    <property type="component" value="Unassembled WGS sequence"/>
</dbReference>
<dbReference type="AlphaFoldDB" id="A0A401ZTX5"/>
<dbReference type="InterPro" id="IPR011051">
    <property type="entry name" value="RmlC_Cupin_sf"/>
</dbReference>
<dbReference type="SUPFAM" id="SSF51182">
    <property type="entry name" value="RmlC-like cupins"/>
    <property type="match status" value="1"/>
</dbReference>
<dbReference type="Gene3D" id="2.60.120.10">
    <property type="entry name" value="Jelly Rolls"/>
    <property type="match status" value="1"/>
</dbReference>
<keyword evidence="1" id="KW-0479">Metal-binding</keyword>
<keyword evidence="4" id="KW-1185">Reference proteome</keyword>
<name>A0A401ZTX5_9CHLR</name>
<dbReference type="EMBL" id="BIFR01000001">
    <property type="protein sequence ID" value="GCE10321.1"/>
    <property type="molecule type" value="Genomic_DNA"/>
</dbReference>
<dbReference type="InterPro" id="IPR014710">
    <property type="entry name" value="RmlC-like_jellyroll"/>
</dbReference>
<dbReference type="GO" id="GO:0046872">
    <property type="term" value="F:metal ion binding"/>
    <property type="evidence" value="ECO:0007669"/>
    <property type="project" value="UniProtKB-KW"/>
</dbReference>
<dbReference type="RefSeq" id="WP_126577933.1">
    <property type="nucleotide sequence ID" value="NZ_BIFR01000001.1"/>
</dbReference>
<dbReference type="OrthoDB" id="122936at2"/>
<proteinExistence type="predicted"/>
<evidence type="ECO:0000256" key="1">
    <source>
        <dbReference type="ARBA" id="ARBA00022723"/>
    </source>
</evidence>